<sequence length="97" mass="10836">MFPLRRVGSKALEQWKAPIAIVSRAKYSSNAPQPLSVLTEDELTMKDTIRKLATEQIAPLVRKMDDEHKIDDGIRQMLFDNGKLLPSTVDLAVASSQ</sequence>
<name>A0A5E4R6R7_9NEOP</name>
<dbReference type="GO" id="GO:0016627">
    <property type="term" value="F:oxidoreductase activity, acting on the CH-CH group of donors"/>
    <property type="evidence" value="ECO:0007669"/>
    <property type="project" value="InterPro"/>
</dbReference>
<dbReference type="AlphaFoldDB" id="A0A5E4R6R7"/>
<dbReference type="GO" id="GO:0050660">
    <property type="term" value="F:flavin adenine dinucleotide binding"/>
    <property type="evidence" value="ECO:0007669"/>
    <property type="project" value="InterPro"/>
</dbReference>
<organism evidence="1 2">
    <name type="scientific">Leptidea sinapis</name>
    <dbReference type="NCBI Taxonomy" id="189913"/>
    <lineage>
        <taxon>Eukaryota</taxon>
        <taxon>Metazoa</taxon>
        <taxon>Ecdysozoa</taxon>
        <taxon>Arthropoda</taxon>
        <taxon>Hexapoda</taxon>
        <taxon>Insecta</taxon>
        <taxon>Pterygota</taxon>
        <taxon>Neoptera</taxon>
        <taxon>Endopterygota</taxon>
        <taxon>Lepidoptera</taxon>
        <taxon>Glossata</taxon>
        <taxon>Ditrysia</taxon>
        <taxon>Papilionoidea</taxon>
        <taxon>Pieridae</taxon>
        <taxon>Dismorphiinae</taxon>
        <taxon>Leptidea</taxon>
    </lineage>
</organism>
<dbReference type="EMBL" id="FZQP02007068">
    <property type="protein sequence ID" value="VVD06060.1"/>
    <property type="molecule type" value="Genomic_DNA"/>
</dbReference>
<keyword evidence="2" id="KW-1185">Reference proteome</keyword>
<dbReference type="InterPro" id="IPR037069">
    <property type="entry name" value="AcylCoA_DH/ox_N_sf"/>
</dbReference>
<dbReference type="Proteomes" id="UP000324832">
    <property type="component" value="Unassembled WGS sequence"/>
</dbReference>
<evidence type="ECO:0000313" key="2">
    <source>
        <dbReference type="Proteomes" id="UP000324832"/>
    </source>
</evidence>
<dbReference type="Gene3D" id="1.10.540.10">
    <property type="entry name" value="Acyl-CoA dehydrogenase/oxidase, N-terminal domain"/>
    <property type="match status" value="1"/>
</dbReference>
<reference evidence="1 2" key="1">
    <citation type="submission" date="2017-07" db="EMBL/GenBank/DDBJ databases">
        <authorList>
            <person name="Talla V."/>
            <person name="Backstrom N."/>
        </authorList>
    </citation>
    <scope>NUCLEOTIDE SEQUENCE [LARGE SCALE GENOMIC DNA]</scope>
</reference>
<evidence type="ECO:0008006" key="3">
    <source>
        <dbReference type="Google" id="ProtNLM"/>
    </source>
</evidence>
<proteinExistence type="predicted"/>
<evidence type="ECO:0000313" key="1">
    <source>
        <dbReference type="EMBL" id="VVD06060.1"/>
    </source>
</evidence>
<gene>
    <name evidence="1" type="ORF">LSINAPIS_LOCUS15486</name>
</gene>
<protein>
    <recommendedName>
        <fullName evidence="3">Acyl-CoA dehydrogenase/oxidase N-terminal domain-containing protein</fullName>
    </recommendedName>
</protein>
<accession>A0A5E4R6R7</accession>